<evidence type="ECO:0000313" key="3">
    <source>
        <dbReference type="Proteomes" id="UP000003835"/>
    </source>
</evidence>
<dbReference type="AlphaFoldDB" id="B4VVW6"/>
<name>B4VVW6_9CYAN</name>
<dbReference type="HOGENOM" id="CLU_064297_0_0_3"/>
<accession>B4VVW6</accession>
<dbReference type="STRING" id="118168.MC7420_5827"/>
<dbReference type="InterPro" id="IPR007345">
    <property type="entry name" value="Polysacch_pyruvyl_Trfase"/>
</dbReference>
<dbReference type="Pfam" id="PF04230">
    <property type="entry name" value="PS_pyruv_trans"/>
    <property type="match status" value="1"/>
</dbReference>
<organism evidence="2 3">
    <name type="scientific">Coleofasciculus chthonoplastes PCC 7420</name>
    <dbReference type="NCBI Taxonomy" id="118168"/>
    <lineage>
        <taxon>Bacteria</taxon>
        <taxon>Bacillati</taxon>
        <taxon>Cyanobacteriota</taxon>
        <taxon>Cyanophyceae</taxon>
        <taxon>Coleofasciculales</taxon>
        <taxon>Coleofasciculaceae</taxon>
        <taxon>Coleofasciculus</taxon>
    </lineage>
</organism>
<dbReference type="OrthoDB" id="9803627at2"/>
<dbReference type="RefSeq" id="WP_006102709.1">
    <property type="nucleotide sequence ID" value="NZ_DS989855.1"/>
</dbReference>
<sequence>MKLYYYKSDEYANFGDELNPWLWNQLITNILDEDERTLFVGIGTLLNRKLPKAEKTIVFGTGVGYGYGTVPKINDSWTIYCVRGPLSAQALGVAKEVAVTDAALLVRRLFPANHSKTQRFAFMPHFKHAIPASSAWSAICEQLGFAYIDPRWSIENVLSAISQTEVLLAEAMHGAIIADALRVPWIPIKTSANINSFKWQDWCLSLGIEYQPQYVMPLWDFYPVFPEAPSTPLRIRPEINYWIDWLKQEQFRVFNQIGGDPNQRVARQLMDIAKTVKPSLSDEFIVERLTHELETKLQQFKDDVKIEEFA</sequence>
<dbReference type="EMBL" id="DS989855">
    <property type="protein sequence ID" value="EDX73947.1"/>
    <property type="molecule type" value="Genomic_DNA"/>
</dbReference>
<keyword evidence="3" id="KW-1185">Reference proteome</keyword>
<gene>
    <name evidence="2" type="ORF">MC7420_5827</name>
</gene>
<feature type="domain" description="Polysaccharide pyruvyl transferase" evidence="1">
    <location>
        <begin position="45"/>
        <end position="189"/>
    </location>
</feature>
<proteinExistence type="predicted"/>
<evidence type="ECO:0000313" key="2">
    <source>
        <dbReference type="EMBL" id="EDX73947.1"/>
    </source>
</evidence>
<dbReference type="Proteomes" id="UP000003835">
    <property type="component" value="Unassembled WGS sequence"/>
</dbReference>
<protein>
    <submittedName>
        <fullName evidence="2">ExoV-like protein</fullName>
    </submittedName>
</protein>
<reference evidence="2 3" key="1">
    <citation type="submission" date="2008-07" db="EMBL/GenBank/DDBJ databases">
        <authorList>
            <person name="Tandeau de Marsac N."/>
            <person name="Ferriera S."/>
            <person name="Johnson J."/>
            <person name="Kravitz S."/>
            <person name="Beeson K."/>
            <person name="Sutton G."/>
            <person name="Rogers Y.-H."/>
            <person name="Friedman R."/>
            <person name="Frazier M."/>
            <person name="Venter J.C."/>
        </authorList>
    </citation>
    <scope>NUCLEOTIDE SEQUENCE [LARGE SCALE GENOMIC DNA]</scope>
    <source>
        <strain evidence="2 3">PCC 7420</strain>
    </source>
</reference>
<evidence type="ECO:0000259" key="1">
    <source>
        <dbReference type="Pfam" id="PF04230"/>
    </source>
</evidence>
<dbReference type="eggNOG" id="COG2327">
    <property type="taxonomic scope" value="Bacteria"/>
</dbReference>